<dbReference type="AlphaFoldDB" id="A0A1N6U0H8"/>
<dbReference type="PRINTS" id="PR00111">
    <property type="entry name" value="ABHYDROLASE"/>
</dbReference>
<dbReference type="RefSeq" id="WP_076420967.1">
    <property type="nucleotide sequence ID" value="NZ_FTNM01000001.1"/>
</dbReference>
<proteinExistence type="predicted"/>
<evidence type="ECO:0000259" key="1">
    <source>
        <dbReference type="Pfam" id="PF00561"/>
    </source>
</evidence>
<dbReference type="Proteomes" id="UP000185924">
    <property type="component" value="Unassembled WGS sequence"/>
</dbReference>
<dbReference type="InterPro" id="IPR050266">
    <property type="entry name" value="AB_hydrolase_sf"/>
</dbReference>
<gene>
    <name evidence="2" type="ORF">SAMN05421545_0612</name>
</gene>
<dbReference type="STRING" id="1077936.SAMN05421545_0612"/>
<evidence type="ECO:0000313" key="3">
    <source>
        <dbReference type="Proteomes" id="UP000185924"/>
    </source>
</evidence>
<reference evidence="3" key="1">
    <citation type="submission" date="2017-01" db="EMBL/GenBank/DDBJ databases">
        <authorList>
            <person name="Varghese N."/>
            <person name="Submissions S."/>
        </authorList>
    </citation>
    <scope>NUCLEOTIDE SEQUENCE [LARGE SCALE GENOMIC DNA]</scope>
    <source>
        <strain evidence="3">DM9</strain>
    </source>
</reference>
<dbReference type="Pfam" id="PF00561">
    <property type="entry name" value="Abhydrolase_1"/>
    <property type="match status" value="1"/>
</dbReference>
<dbReference type="Gene3D" id="3.40.50.1820">
    <property type="entry name" value="alpha/beta hydrolase"/>
    <property type="match status" value="1"/>
</dbReference>
<dbReference type="InterPro" id="IPR029058">
    <property type="entry name" value="AB_hydrolase_fold"/>
</dbReference>
<accession>A0A1N6U0H8</accession>
<dbReference type="InterPro" id="IPR000073">
    <property type="entry name" value="AB_hydrolase_1"/>
</dbReference>
<dbReference type="OrthoDB" id="252464at2"/>
<evidence type="ECO:0000313" key="2">
    <source>
        <dbReference type="EMBL" id="SIQ59135.1"/>
    </source>
</evidence>
<dbReference type="SUPFAM" id="SSF53474">
    <property type="entry name" value="alpha/beta-Hydrolases"/>
    <property type="match status" value="1"/>
</dbReference>
<dbReference type="PANTHER" id="PTHR43798">
    <property type="entry name" value="MONOACYLGLYCEROL LIPASE"/>
    <property type="match status" value="1"/>
</dbReference>
<name>A0A1N6U0H8_9BACT</name>
<organism evidence="2 3">
    <name type="scientific">Pontibacter lucknowensis</name>
    <dbReference type="NCBI Taxonomy" id="1077936"/>
    <lineage>
        <taxon>Bacteria</taxon>
        <taxon>Pseudomonadati</taxon>
        <taxon>Bacteroidota</taxon>
        <taxon>Cytophagia</taxon>
        <taxon>Cytophagales</taxon>
        <taxon>Hymenobacteraceae</taxon>
        <taxon>Pontibacter</taxon>
    </lineage>
</organism>
<protein>
    <submittedName>
        <fullName evidence="2">Pimeloyl-ACP methyl ester carboxylesterase</fullName>
    </submittedName>
</protein>
<sequence>MTKHATYTDQGSGDPIVFLHGFCESTAVWADFANPLQQKFRTVALDLPGFGDNTQGIADYSMESMADYVKQQLEQLNVKKCILVGHSMGGYVGMAFAERYSHMLSGLCLFHSSALPDTNEKKENRNKTIEFVEKHGVEKFMQSFIEPLFYSENRDRLRKEIALMKEIGTSTPQESVTKGLAAMRDRQDRTDVLAAAKFPVLFIFGKEDGAVPLDKALEQCHLPDNSMVYFLGKTGHMGMFERTYETRKALEKFAETIYG</sequence>
<keyword evidence="3" id="KW-1185">Reference proteome</keyword>
<feature type="domain" description="AB hydrolase-1" evidence="1">
    <location>
        <begin position="15"/>
        <end position="242"/>
    </location>
</feature>
<dbReference type="EMBL" id="FTNM01000001">
    <property type="protein sequence ID" value="SIQ59135.1"/>
    <property type="molecule type" value="Genomic_DNA"/>
</dbReference>